<reference evidence="4" key="1">
    <citation type="submission" date="2021-03" db="EMBL/GenBank/DDBJ databases">
        <title>Assistant Professor.</title>
        <authorList>
            <person name="Huq M.A."/>
        </authorList>
    </citation>
    <scope>NUCLEOTIDE SEQUENCE [LARGE SCALE GENOMIC DNA]</scope>
    <source>
        <strain evidence="4">MAH-28</strain>
    </source>
</reference>
<dbReference type="Pfam" id="PF07715">
    <property type="entry name" value="Plug"/>
    <property type="match status" value="1"/>
</dbReference>
<sequence length="926" mass="104513">MSYSFKLVIACILIIVLPAIVFGQQHVLSGKLWDPALGKGVDSLVVTAKGGGREYRAYSDSQGRFSFGSIPGGHYTVDISSILFKTTPKQVHLQKDHHLDLIVSKALQTLQEFYVTANEGKEKMTSTSVIDRKAMQHLQPSSFTDLLELLPGGRSADPQLLRMNQIRLREAGNPSGSYDISSLGTAFLIDGAPINTSANLQSATGFFALDPNESRSSVNKGVDMRTLSTDQIEKVEVIRGIPSVEYGDLTSSLIKIERRQGATPYSARVKADGFSKLFSLGKGFYIPEKDLSVNIDLGYLNAKDDPRDNFLNYKRINASLRTQKRWSDAAHKLTWDAALDFSGNIDNSRTDPDNGVARIDKYTSNNNNYGVSSRLRNEIHRAGSLVKSWEISGRMGYQQDKADITKWLQVKSASVLTNSLLEGEHDVNYMTPSYASHLTVDGRPLTAFFKAMTTLGFNTSDINHHLKLGIETNYSKNFGKGQVYDLDFPPSEGVPVRPRAFDTIPGMLNQSFYVEDMMTWRIGKHKLAATAGVRGMMLPGMDSRYAIANKIYLDPRVNVRWELPGAPVGDYQLKTTLGGGFGIHTKMPTMDHLNPKWLYEDIVQLNFYHNNPAYRIANAVTYIFNPTNYELRAAVNRKFELNADFELNGHRLSLTWFNENLTSGFRDVSRYHILAYKRYDNASVDAGNLTERPQTSDFTYTDKSRFFSYKMTANGSRLVKKGIEFQYVSKRFEGINSRITANGAWFDTDYSNSLPFYEQIKSDVLVNGEQAQYIALYDYSNGYNQQRFNTNLTMDTYLPKLGLIVSASFQNIWFTSRQDDYNSGVPVSYMGVDGVEHPYTKESLNDAALVWFKEKYDYTDFVKTTVPIDLQANIKVTKEFKKKAMISMFVNRLFTYAPDYTNVNNVRVRRGGYVTPYFGMELNFNF</sequence>
<gene>
    <name evidence="3" type="ORF">J7I43_14655</name>
</gene>
<dbReference type="SUPFAM" id="SSF49464">
    <property type="entry name" value="Carboxypeptidase regulatory domain-like"/>
    <property type="match status" value="1"/>
</dbReference>
<name>A0ABS3YFK9_9BACT</name>
<dbReference type="InterPro" id="IPR037066">
    <property type="entry name" value="Plug_dom_sf"/>
</dbReference>
<dbReference type="InterPro" id="IPR010916">
    <property type="entry name" value="TonB_box_CS"/>
</dbReference>
<dbReference type="InterPro" id="IPR008969">
    <property type="entry name" value="CarboxyPept-like_regulatory"/>
</dbReference>
<comment type="caution">
    <text evidence="3">The sequence shown here is derived from an EMBL/GenBank/DDBJ whole genome shotgun (WGS) entry which is preliminary data.</text>
</comment>
<dbReference type="InterPro" id="IPR039426">
    <property type="entry name" value="TonB-dep_rcpt-like"/>
</dbReference>
<keyword evidence="3" id="KW-0675">Receptor</keyword>
<evidence type="ECO:0000259" key="2">
    <source>
        <dbReference type="Pfam" id="PF07715"/>
    </source>
</evidence>
<organism evidence="3 4">
    <name type="scientific">Chitinophaga chungangae</name>
    <dbReference type="NCBI Taxonomy" id="2821488"/>
    <lineage>
        <taxon>Bacteria</taxon>
        <taxon>Pseudomonadati</taxon>
        <taxon>Bacteroidota</taxon>
        <taxon>Chitinophagia</taxon>
        <taxon>Chitinophagales</taxon>
        <taxon>Chitinophagaceae</taxon>
        <taxon>Chitinophaga</taxon>
    </lineage>
</organism>
<dbReference type="PANTHER" id="PTHR30069:SF29">
    <property type="entry name" value="HEMOGLOBIN AND HEMOGLOBIN-HAPTOGLOBIN-BINDING PROTEIN 1-RELATED"/>
    <property type="match status" value="1"/>
</dbReference>
<evidence type="ECO:0000313" key="3">
    <source>
        <dbReference type="EMBL" id="MBO9153466.1"/>
    </source>
</evidence>
<proteinExistence type="predicted"/>
<protein>
    <submittedName>
        <fullName evidence="3">TonB-dependent receptor</fullName>
    </submittedName>
</protein>
<dbReference type="SUPFAM" id="SSF56935">
    <property type="entry name" value="Porins"/>
    <property type="match status" value="1"/>
</dbReference>
<dbReference type="Gene3D" id="2.170.130.10">
    <property type="entry name" value="TonB-dependent receptor, plug domain"/>
    <property type="match status" value="1"/>
</dbReference>
<accession>A0ABS3YFK9</accession>
<keyword evidence="4" id="KW-1185">Reference proteome</keyword>
<dbReference type="RefSeq" id="WP_209146468.1">
    <property type="nucleotide sequence ID" value="NZ_JAGHKP010000003.1"/>
</dbReference>
<dbReference type="Proteomes" id="UP000679126">
    <property type="component" value="Unassembled WGS sequence"/>
</dbReference>
<evidence type="ECO:0000256" key="1">
    <source>
        <dbReference type="ARBA" id="ARBA00022729"/>
    </source>
</evidence>
<dbReference type="PANTHER" id="PTHR30069">
    <property type="entry name" value="TONB-DEPENDENT OUTER MEMBRANE RECEPTOR"/>
    <property type="match status" value="1"/>
</dbReference>
<evidence type="ECO:0000313" key="4">
    <source>
        <dbReference type="Proteomes" id="UP000679126"/>
    </source>
</evidence>
<keyword evidence="1" id="KW-0732">Signal</keyword>
<dbReference type="EMBL" id="JAGHKP010000003">
    <property type="protein sequence ID" value="MBO9153466.1"/>
    <property type="molecule type" value="Genomic_DNA"/>
</dbReference>
<dbReference type="PROSITE" id="PS00430">
    <property type="entry name" value="TONB_DEPENDENT_REC_1"/>
    <property type="match status" value="1"/>
</dbReference>
<dbReference type="InterPro" id="IPR012910">
    <property type="entry name" value="Plug_dom"/>
</dbReference>
<dbReference type="Pfam" id="PF13620">
    <property type="entry name" value="CarboxypepD_reg"/>
    <property type="match status" value="1"/>
</dbReference>
<dbReference type="Gene3D" id="2.60.40.1120">
    <property type="entry name" value="Carboxypeptidase-like, regulatory domain"/>
    <property type="match status" value="1"/>
</dbReference>
<feature type="domain" description="TonB-dependent receptor plug" evidence="2">
    <location>
        <begin position="124"/>
        <end position="248"/>
    </location>
</feature>